<reference evidence="9 10" key="1">
    <citation type="journal article" date="2016" name="Int. J. Syst. Evol. Microbiol.">
        <title>Desulfotomaculum ferrireducens sp. nov., a moderately thermophilic sulfate-reducing and dissimilatory Fe(III)-reducing bacterium isolated from compost.</title>
        <authorList>
            <person name="Yang G."/>
            <person name="Guo J."/>
            <person name="Zhuang L."/>
            <person name="Yuan Y."/>
            <person name="Zhou S."/>
        </authorList>
    </citation>
    <scope>NUCLEOTIDE SEQUENCE [LARGE SCALE GENOMIC DNA]</scope>
    <source>
        <strain evidence="9 10">GSS09</strain>
    </source>
</reference>
<name>A0A1S6IW41_9FIRM</name>
<evidence type="ECO:0000313" key="9">
    <source>
        <dbReference type="EMBL" id="AQS58992.1"/>
    </source>
</evidence>
<organism evidence="9 10">
    <name type="scientific">Desulforamulus ferrireducens</name>
    <dbReference type="NCBI Taxonomy" id="1833852"/>
    <lineage>
        <taxon>Bacteria</taxon>
        <taxon>Bacillati</taxon>
        <taxon>Bacillota</taxon>
        <taxon>Clostridia</taxon>
        <taxon>Eubacteriales</taxon>
        <taxon>Peptococcaceae</taxon>
        <taxon>Desulforamulus</taxon>
    </lineage>
</organism>
<keyword evidence="5 8" id="KW-0812">Transmembrane</keyword>
<dbReference type="Proteomes" id="UP000189464">
    <property type="component" value="Chromosome"/>
</dbReference>
<feature type="transmembrane region" description="Helical" evidence="8">
    <location>
        <begin position="24"/>
        <end position="45"/>
    </location>
</feature>
<keyword evidence="6 8" id="KW-1133">Transmembrane helix</keyword>
<feature type="transmembrane region" description="Helical" evidence="8">
    <location>
        <begin position="57"/>
        <end position="76"/>
    </location>
</feature>
<dbReference type="KEGG" id="dfg:B0537_07810"/>
<dbReference type="PANTHER" id="PTHR34584:SF1">
    <property type="entry name" value="NA(+)_H(+) ANTIPORTER SUBUNIT E1"/>
    <property type="match status" value="1"/>
</dbReference>
<dbReference type="PIRSF" id="PIRSF019239">
    <property type="entry name" value="MrpE"/>
    <property type="match status" value="1"/>
</dbReference>
<keyword evidence="7 8" id="KW-0472">Membrane</keyword>
<proteinExistence type="inferred from homology"/>
<gene>
    <name evidence="9" type="ORF">B0537_07810</name>
</gene>
<evidence type="ECO:0000256" key="3">
    <source>
        <dbReference type="ARBA" id="ARBA00022449"/>
    </source>
</evidence>
<dbReference type="Pfam" id="PF01899">
    <property type="entry name" value="MNHE"/>
    <property type="match status" value="1"/>
</dbReference>
<dbReference type="GO" id="GO:0015297">
    <property type="term" value="F:antiporter activity"/>
    <property type="evidence" value="ECO:0007669"/>
    <property type="project" value="UniProtKB-KW"/>
</dbReference>
<keyword evidence="4" id="KW-1003">Cell membrane</keyword>
<protein>
    <submittedName>
        <fullName evidence="9">Na+/H+ antiporter subunit E</fullName>
    </submittedName>
</protein>
<comment type="similarity">
    <text evidence="2">Belongs to the CPA3 antiporters (TC 2.A.63) subunit E family.</text>
</comment>
<keyword evidence="10" id="KW-1185">Reference proteome</keyword>
<evidence type="ECO:0000256" key="4">
    <source>
        <dbReference type="ARBA" id="ARBA00022475"/>
    </source>
</evidence>
<evidence type="ECO:0000256" key="2">
    <source>
        <dbReference type="ARBA" id="ARBA00006228"/>
    </source>
</evidence>
<dbReference type="InterPro" id="IPR002758">
    <property type="entry name" value="Cation_antiport_E"/>
</dbReference>
<dbReference type="PANTHER" id="PTHR34584">
    <property type="entry name" value="NA(+)/H(+) ANTIPORTER SUBUNIT E1"/>
    <property type="match status" value="1"/>
</dbReference>
<evidence type="ECO:0000313" key="10">
    <source>
        <dbReference type="Proteomes" id="UP000189464"/>
    </source>
</evidence>
<dbReference type="NCBIfam" id="NF006517">
    <property type="entry name" value="PRK08965.1-1"/>
    <property type="match status" value="1"/>
</dbReference>
<evidence type="ECO:0000256" key="8">
    <source>
        <dbReference type="SAM" id="Phobius"/>
    </source>
</evidence>
<sequence>MPSQVLLNLFIAFLWMFLQDEWRFLTFLSGYLVGLALIFLMRRFFTSVFYVTRLTALIKLIIIFIKELVLSSILVIKQILRPKLYITPGIFKLKTELRGNWEITTLMLLLTLTPGSVVMEVVPEDNLCYIHVMDVPESRDAVISATKTFEKAIMEVTR</sequence>
<evidence type="ECO:0000256" key="7">
    <source>
        <dbReference type="ARBA" id="ARBA00023136"/>
    </source>
</evidence>
<keyword evidence="3" id="KW-0050">Antiport</keyword>
<keyword evidence="3" id="KW-0813">Transport</keyword>
<dbReference type="GO" id="GO:0008324">
    <property type="term" value="F:monoatomic cation transmembrane transporter activity"/>
    <property type="evidence" value="ECO:0007669"/>
    <property type="project" value="InterPro"/>
</dbReference>
<evidence type="ECO:0000256" key="1">
    <source>
        <dbReference type="ARBA" id="ARBA00004651"/>
    </source>
</evidence>
<dbReference type="EMBL" id="CP019698">
    <property type="protein sequence ID" value="AQS58992.1"/>
    <property type="molecule type" value="Genomic_DNA"/>
</dbReference>
<evidence type="ECO:0000256" key="5">
    <source>
        <dbReference type="ARBA" id="ARBA00022692"/>
    </source>
</evidence>
<evidence type="ECO:0000256" key="6">
    <source>
        <dbReference type="ARBA" id="ARBA00022989"/>
    </source>
</evidence>
<dbReference type="GO" id="GO:0005886">
    <property type="term" value="C:plasma membrane"/>
    <property type="evidence" value="ECO:0007669"/>
    <property type="project" value="UniProtKB-SubCell"/>
</dbReference>
<dbReference type="OrthoDB" id="9800498at2"/>
<comment type="subcellular location">
    <subcellularLocation>
        <location evidence="1">Cell membrane</location>
        <topology evidence="1">Multi-pass membrane protein</topology>
    </subcellularLocation>
</comment>
<dbReference type="AlphaFoldDB" id="A0A1S6IW41"/>
<dbReference type="STRING" id="1833852.B0537_07810"/>
<accession>A0A1S6IW41</accession>